<accession>A0A101LZQ7</accession>
<dbReference type="AlphaFoldDB" id="A0A101LZQ7"/>
<dbReference type="EMBL" id="LKAM01000006">
    <property type="protein sequence ID" value="KUM48327.1"/>
    <property type="molecule type" value="Genomic_DNA"/>
</dbReference>
<evidence type="ECO:0000313" key="2">
    <source>
        <dbReference type="EMBL" id="KUM48327.1"/>
    </source>
</evidence>
<comment type="caution">
    <text evidence="2">The sequence shown here is derived from an EMBL/GenBank/DDBJ whole genome shotgun (WGS) entry which is preliminary data.</text>
</comment>
<gene>
    <name evidence="2" type="ORF">ABT39_MTgene5327</name>
</gene>
<name>A0A101LZQ7_PICGL</name>
<evidence type="ECO:0000256" key="1">
    <source>
        <dbReference type="SAM" id="MobiDB-lite"/>
    </source>
</evidence>
<feature type="region of interest" description="Disordered" evidence="1">
    <location>
        <begin position="29"/>
        <end position="83"/>
    </location>
</feature>
<protein>
    <submittedName>
        <fullName evidence="2">Uncharacterized protein</fullName>
    </submittedName>
</protein>
<reference evidence="2" key="1">
    <citation type="journal article" date="2015" name="Genome Biol. Evol.">
        <title>Organellar Genomes of White Spruce (Picea glauca): Assembly and Annotation.</title>
        <authorList>
            <person name="Jackman S.D."/>
            <person name="Warren R.L."/>
            <person name="Gibb E.A."/>
            <person name="Vandervalk B.P."/>
            <person name="Mohamadi H."/>
            <person name="Chu J."/>
            <person name="Raymond A."/>
            <person name="Pleasance S."/>
            <person name="Coope R."/>
            <person name="Wildung M.R."/>
            <person name="Ritland C.E."/>
            <person name="Bousquet J."/>
            <person name="Jones S.J."/>
            <person name="Bohlmann J."/>
            <person name="Birol I."/>
        </authorList>
    </citation>
    <scope>NUCLEOTIDE SEQUENCE [LARGE SCALE GENOMIC DNA]</scope>
    <source>
        <tissue evidence="2">Flushing bud</tissue>
    </source>
</reference>
<proteinExistence type="predicted"/>
<keyword evidence="2" id="KW-0496">Mitochondrion</keyword>
<geneLocation type="mitochondrion" evidence="2"/>
<organism evidence="2">
    <name type="scientific">Picea glauca</name>
    <name type="common">White spruce</name>
    <name type="synonym">Pinus glauca</name>
    <dbReference type="NCBI Taxonomy" id="3330"/>
    <lineage>
        <taxon>Eukaryota</taxon>
        <taxon>Viridiplantae</taxon>
        <taxon>Streptophyta</taxon>
        <taxon>Embryophyta</taxon>
        <taxon>Tracheophyta</taxon>
        <taxon>Spermatophyta</taxon>
        <taxon>Pinopsida</taxon>
        <taxon>Pinidae</taxon>
        <taxon>Conifers I</taxon>
        <taxon>Pinales</taxon>
        <taxon>Pinaceae</taxon>
        <taxon>Picea</taxon>
    </lineage>
</organism>
<sequence>MVKIFLFLPTQNTSKIYKHTMFAKHILAREPPQGSQPEDKSVTRDSFPVPNKLMPENRSSPGAETIPSRFDGKGARGRPLPNKSVRRIPIARYLNYSAMSKRPLSSRLQRPEVPTFDKVDPNPIRPYRMVLVLSNLN</sequence>